<name>A0ABN3ATS6_9MICC</name>
<gene>
    <name evidence="2" type="primary">greA_1</name>
    <name evidence="2" type="ORF">GCM10009784_14100</name>
</gene>
<accession>A0ABN3ATS6</accession>
<dbReference type="EMBL" id="BAAAON010000001">
    <property type="protein sequence ID" value="GAA2174700.1"/>
    <property type="molecule type" value="Genomic_DNA"/>
</dbReference>
<dbReference type="InterPro" id="IPR023459">
    <property type="entry name" value="Tscrpt_elong_fac_GreA/B_fam"/>
</dbReference>
<dbReference type="SUPFAM" id="SSF54534">
    <property type="entry name" value="FKBP-like"/>
    <property type="match status" value="1"/>
</dbReference>
<evidence type="ECO:0000259" key="1">
    <source>
        <dbReference type="Pfam" id="PF01272"/>
    </source>
</evidence>
<protein>
    <submittedName>
        <fullName evidence="2">Transcription elongation factor GreA</fullName>
    </submittedName>
</protein>
<dbReference type="Pfam" id="PF01272">
    <property type="entry name" value="GreA_GreB"/>
    <property type="match status" value="1"/>
</dbReference>
<organism evidence="2 3">
    <name type="scientific">Arthrobacter parietis</name>
    <dbReference type="NCBI Taxonomy" id="271434"/>
    <lineage>
        <taxon>Bacteria</taxon>
        <taxon>Bacillati</taxon>
        <taxon>Actinomycetota</taxon>
        <taxon>Actinomycetes</taxon>
        <taxon>Micrococcales</taxon>
        <taxon>Micrococcaceae</taxon>
        <taxon>Arthrobacter</taxon>
    </lineage>
</organism>
<dbReference type="InterPro" id="IPR001437">
    <property type="entry name" value="Tscrpt_elong_fac_GreA/B_C"/>
</dbReference>
<proteinExistence type="predicted"/>
<comment type="caution">
    <text evidence="2">The sequence shown here is derived from an EMBL/GenBank/DDBJ whole genome shotgun (WGS) entry which is preliminary data.</text>
</comment>
<keyword evidence="3" id="KW-1185">Reference proteome</keyword>
<keyword evidence="2" id="KW-0648">Protein biosynthesis</keyword>
<dbReference type="GO" id="GO:0003746">
    <property type="term" value="F:translation elongation factor activity"/>
    <property type="evidence" value="ECO:0007669"/>
    <property type="project" value="UniProtKB-KW"/>
</dbReference>
<sequence>MLHSVAPATWLTQEAYTRLKRELDVLLNARGQQEESSQQMARESRIRQLTALLKNVNIHSPADDGIVEPGMLIEACIDGQPEVFLMGNRVILGTEELNVFSEQSPLGVAIRGLRPGDVTSYTAPNKRQVTISIIAATPYTGPGQAGGQR</sequence>
<reference evidence="2 3" key="1">
    <citation type="journal article" date="2019" name="Int. J. Syst. Evol. Microbiol.">
        <title>The Global Catalogue of Microorganisms (GCM) 10K type strain sequencing project: providing services to taxonomists for standard genome sequencing and annotation.</title>
        <authorList>
            <consortium name="The Broad Institute Genomics Platform"/>
            <consortium name="The Broad Institute Genome Sequencing Center for Infectious Disease"/>
            <person name="Wu L."/>
            <person name="Ma J."/>
        </authorList>
    </citation>
    <scope>NUCLEOTIDE SEQUENCE [LARGE SCALE GENOMIC DNA]</scope>
    <source>
        <strain evidence="2 3">JCM 14917</strain>
    </source>
</reference>
<keyword evidence="2" id="KW-0251">Elongation factor</keyword>
<evidence type="ECO:0000313" key="2">
    <source>
        <dbReference type="EMBL" id="GAA2174700.1"/>
    </source>
</evidence>
<dbReference type="Proteomes" id="UP001500974">
    <property type="component" value="Unassembled WGS sequence"/>
</dbReference>
<evidence type="ECO:0000313" key="3">
    <source>
        <dbReference type="Proteomes" id="UP001500974"/>
    </source>
</evidence>
<feature type="domain" description="Transcription elongation factor GreA/GreB C-terminal" evidence="1">
    <location>
        <begin position="97"/>
        <end position="136"/>
    </location>
</feature>
<dbReference type="RefSeq" id="WP_277359331.1">
    <property type="nucleotide sequence ID" value="NZ_BAAAON010000001.1"/>
</dbReference>
<dbReference type="PIRSF" id="PIRSF006092">
    <property type="entry name" value="GreA_GreB"/>
    <property type="match status" value="1"/>
</dbReference>